<dbReference type="PATRIC" id="fig|1197174.4.peg.2498"/>
<evidence type="ECO:0000313" key="3">
    <source>
        <dbReference type="Proteomes" id="UP000012043"/>
    </source>
</evidence>
<dbReference type="RefSeq" id="WP_008609504.1">
    <property type="nucleotide sequence ID" value="NZ_ALAB01000029.1"/>
</dbReference>
<dbReference type="AlphaFoldDB" id="J1QGI6"/>
<proteinExistence type="predicted"/>
<name>J1QGI6_9ALTE</name>
<dbReference type="Proteomes" id="UP000012043">
    <property type="component" value="Unassembled WGS sequence"/>
</dbReference>
<keyword evidence="1" id="KW-1133">Transmembrane helix</keyword>
<dbReference type="EMBL" id="ALAB01000029">
    <property type="protein sequence ID" value="EJI84621.1"/>
    <property type="molecule type" value="Genomic_DNA"/>
</dbReference>
<keyword evidence="3" id="KW-1185">Reference proteome</keyword>
<keyword evidence="1" id="KW-0472">Membrane</keyword>
<sequence length="90" mass="10361">MRDAIAKALPPAIIISSMLFFVLLSKNATDTTSSLTWLLYGTLMNPILIIGQAAYFRYHAKTKQHSILYAIVYTLFFVPYTVLSWLCWRR</sequence>
<keyword evidence="1" id="KW-0812">Transmembrane</keyword>
<accession>J1QGI6</accession>
<evidence type="ECO:0000256" key="1">
    <source>
        <dbReference type="SAM" id="Phobius"/>
    </source>
</evidence>
<feature type="transmembrane region" description="Helical" evidence="1">
    <location>
        <begin position="37"/>
        <end position="55"/>
    </location>
</feature>
<protein>
    <submittedName>
        <fullName evidence="2">Uncharacterized protein</fullName>
    </submittedName>
</protein>
<reference evidence="2 3" key="1">
    <citation type="journal article" date="2012" name="J. Bacteriol.">
        <title>Genome Sequence of Pectin-Degrading Alishewanella aestuarii Strain B11T, Isolated from Tidal Flat Sediment.</title>
        <authorList>
            <person name="Jung J."/>
            <person name="Choi S."/>
            <person name="Chun J."/>
            <person name="Park W."/>
        </authorList>
    </citation>
    <scope>NUCLEOTIDE SEQUENCE [LARGE SCALE GENOMIC DNA]</scope>
    <source>
        <strain evidence="2 3">B11</strain>
    </source>
</reference>
<evidence type="ECO:0000313" key="2">
    <source>
        <dbReference type="EMBL" id="EJI84621.1"/>
    </source>
</evidence>
<feature type="transmembrane region" description="Helical" evidence="1">
    <location>
        <begin position="67"/>
        <end position="88"/>
    </location>
</feature>
<comment type="caution">
    <text evidence="2">The sequence shown here is derived from an EMBL/GenBank/DDBJ whole genome shotgun (WGS) entry which is preliminary data.</text>
</comment>
<feature type="transmembrane region" description="Helical" evidence="1">
    <location>
        <begin position="6"/>
        <end position="25"/>
    </location>
</feature>
<gene>
    <name evidence="2" type="ORF">AEST_25540</name>
</gene>
<organism evidence="2 3">
    <name type="scientific">Alishewanella aestuarii B11</name>
    <dbReference type="NCBI Taxonomy" id="1197174"/>
    <lineage>
        <taxon>Bacteria</taxon>
        <taxon>Pseudomonadati</taxon>
        <taxon>Pseudomonadota</taxon>
        <taxon>Gammaproteobacteria</taxon>
        <taxon>Alteromonadales</taxon>
        <taxon>Alteromonadaceae</taxon>
        <taxon>Alishewanella</taxon>
    </lineage>
</organism>